<proteinExistence type="predicted"/>
<dbReference type="Proteomes" id="UP000708208">
    <property type="component" value="Unassembled WGS sequence"/>
</dbReference>
<keyword evidence="2" id="KW-1185">Reference proteome</keyword>
<organism evidence="1 2">
    <name type="scientific">Allacma fusca</name>
    <dbReference type="NCBI Taxonomy" id="39272"/>
    <lineage>
        <taxon>Eukaryota</taxon>
        <taxon>Metazoa</taxon>
        <taxon>Ecdysozoa</taxon>
        <taxon>Arthropoda</taxon>
        <taxon>Hexapoda</taxon>
        <taxon>Collembola</taxon>
        <taxon>Symphypleona</taxon>
        <taxon>Sminthuridae</taxon>
        <taxon>Allacma</taxon>
    </lineage>
</organism>
<evidence type="ECO:0000313" key="2">
    <source>
        <dbReference type="Proteomes" id="UP000708208"/>
    </source>
</evidence>
<feature type="non-terminal residue" evidence="1">
    <location>
        <position position="1"/>
    </location>
</feature>
<feature type="non-terminal residue" evidence="1">
    <location>
        <position position="143"/>
    </location>
</feature>
<accession>A0A8J2LIL5</accession>
<dbReference type="AlphaFoldDB" id="A0A8J2LIL5"/>
<name>A0A8J2LIL5_9HEXA</name>
<dbReference type="EMBL" id="CAJVCH010527818">
    <property type="protein sequence ID" value="CAG7822920.1"/>
    <property type="molecule type" value="Genomic_DNA"/>
</dbReference>
<gene>
    <name evidence="1" type="ORF">AFUS01_LOCUS33161</name>
</gene>
<evidence type="ECO:0000313" key="1">
    <source>
        <dbReference type="EMBL" id="CAG7822920.1"/>
    </source>
</evidence>
<comment type="caution">
    <text evidence="1">The sequence shown here is derived from an EMBL/GenBank/DDBJ whole genome shotgun (WGS) entry which is preliminary data.</text>
</comment>
<sequence length="143" mass="16411">CSTTDCLETLENVFNQVTNIGKASPWFLMNEKTWAVYTSNEEYRTIDWNPLRISSDLWTNPRESGPKNSHPSLYEITYSYLVQDLDLNVSRFVREPWVGKSSPANSNNGEISVKIGHQFGMLVPSLVYEFRLTHTPVMNFITS</sequence>
<reference evidence="1" key="1">
    <citation type="submission" date="2021-06" db="EMBL/GenBank/DDBJ databases">
        <authorList>
            <person name="Hodson N. C."/>
            <person name="Mongue J. A."/>
            <person name="Jaron S. K."/>
        </authorList>
    </citation>
    <scope>NUCLEOTIDE SEQUENCE</scope>
</reference>
<protein>
    <submittedName>
        <fullName evidence="1">Uncharacterized protein</fullName>
    </submittedName>
</protein>